<dbReference type="PATRIC" id="fig|1235802.3.peg.427"/>
<dbReference type="AlphaFoldDB" id="N2B6M4"/>
<organism evidence="1 2">
    <name type="scientific">Eubacterium plexicaudatum ASF492</name>
    <dbReference type="NCBI Taxonomy" id="1235802"/>
    <lineage>
        <taxon>Bacteria</taxon>
        <taxon>Bacillati</taxon>
        <taxon>Bacillota</taxon>
        <taxon>Clostridia</taxon>
        <taxon>Eubacteriales</taxon>
        <taxon>Eubacteriaceae</taxon>
        <taxon>Eubacterium</taxon>
    </lineage>
</organism>
<keyword evidence="2" id="KW-1185">Reference proteome</keyword>
<dbReference type="EMBL" id="AQFT01000012">
    <property type="protein sequence ID" value="EMZ37337.1"/>
    <property type="molecule type" value="Genomic_DNA"/>
</dbReference>
<gene>
    <name evidence="1" type="ORF">C823_00403</name>
</gene>
<reference evidence="1 2" key="1">
    <citation type="journal article" date="2014" name="Genome Announc.">
        <title>Draft genome sequences of the altered schaedler flora, a defined bacterial community from gnotobiotic mice.</title>
        <authorList>
            <person name="Wannemuehler M.J."/>
            <person name="Overstreet A.M."/>
            <person name="Ward D.V."/>
            <person name="Phillips G.J."/>
        </authorList>
    </citation>
    <scope>NUCLEOTIDE SEQUENCE [LARGE SCALE GENOMIC DNA]</scope>
    <source>
        <strain evidence="1 2">ASF492</strain>
    </source>
</reference>
<name>N2B6M4_9FIRM</name>
<protein>
    <submittedName>
        <fullName evidence="1">Uncharacterized protein</fullName>
    </submittedName>
</protein>
<dbReference type="HOGENOM" id="CLU_2408876_0_0_9"/>
<proteinExistence type="predicted"/>
<dbReference type="Proteomes" id="UP000012589">
    <property type="component" value="Unassembled WGS sequence"/>
</dbReference>
<evidence type="ECO:0000313" key="2">
    <source>
        <dbReference type="Proteomes" id="UP000012589"/>
    </source>
</evidence>
<comment type="caution">
    <text evidence="1">The sequence shown here is derived from an EMBL/GenBank/DDBJ whole genome shotgun (WGS) entry which is preliminary data.</text>
</comment>
<accession>N2B6M4</accession>
<sequence length="92" mass="11124">MKNNLNRYIAAEYENLKSELEQREFVEKIRFLMMAKDKDFTDYYSTHSLTKEEFYSVLDTLYGMNNLWMLSGFIRQNRQVLFQEVRSSMNGL</sequence>
<evidence type="ECO:0000313" key="1">
    <source>
        <dbReference type="EMBL" id="EMZ37337.1"/>
    </source>
</evidence>
<dbReference type="eggNOG" id="ENOG50334ZN">
    <property type="taxonomic scope" value="Bacteria"/>
</dbReference>
<dbReference type="STRING" id="1235802.C823_00403"/>